<name>A0ABP6BMN0_9ACTN</name>
<evidence type="ECO:0000313" key="2">
    <source>
        <dbReference type="Proteomes" id="UP001501509"/>
    </source>
</evidence>
<dbReference type="EMBL" id="BAAATD010000001">
    <property type="protein sequence ID" value="GAA2577915.1"/>
    <property type="molecule type" value="Genomic_DNA"/>
</dbReference>
<proteinExistence type="predicted"/>
<dbReference type="Proteomes" id="UP001501509">
    <property type="component" value="Unassembled WGS sequence"/>
</dbReference>
<gene>
    <name evidence="1" type="ORF">GCM10010411_08080</name>
</gene>
<protein>
    <submittedName>
        <fullName evidence="1">Uncharacterized protein</fullName>
    </submittedName>
</protein>
<accession>A0ABP6BMN0</accession>
<comment type="caution">
    <text evidence="1">The sequence shown here is derived from an EMBL/GenBank/DDBJ whole genome shotgun (WGS) entry which is preliminary data.</text>
</comment>
<organism evidence="1 2">
    <name type="scientific">Actinomadura fulvescens</name>
    <dbReference type="NCBI Taxonomy" id="46160"/>
    <lineage>
        <taxon>Bacteria</taxon>
        <taxon>Bacillati</taxon>
        <taxon>Actinomycetota</taxon>
        <taxon>Actinomycetes</taxon>
        <taxon>Streptosporangiales</taxon>
        <taxon>Thermomonosporaceae</taxon>
        <taxon>Actinomadura</taxon>
    </lineage>
</organism>
<reference evidence="2" key="1">
    <citation type="journal article" date="2019" name="Int. J. Syst. Evol. Microbiol.">
        <title>The Global Catalogue of Microorganisms (GCM) 10K type strain sequencing project: providing services to taxonomists for standard genome sequencing and annotation.</title>
        <authorList>
            <consortium name="The Broad Institute Genomics Platform"/>
            <consortium name="The Broad Institute Genome Sequencing Center for Infectious Disease"/>
            <person name="Wu L."/>
            <person name="Ma J."/>
        </authorList>
    </citation>
    <scope>NUCLEOTIDE SEQUENCE [LARGE SCALE GENOMIC DNA]</scope>
    <source>
        <strain evidence="2">JCM 6833</strain>
    </source>
</reference>
<evidence type="ECO:0000313" key="1">
    <source>
        <dbReference type="EMBL" id="GAA2577915.1"/>
    </source>
</evidence>
<keyword evidence="2" id="KW-1185">Reference proteome</keyword>
<sequence length="75" mass="7559">MLPGELGALAALELGEPAERRRNLGGGEGADQLGGGLQHALADRLGKRTGQALGFRSGAAVDDPLLPVPVSTPFA</sequence>